<dbReference type="EMBL" id="JAYKXP010000051">
    <property type="protein sequence ID" value="KAK7036409.1"/>
    <property type="molecule type" value="Genomic_DNA"/>
</dbReference>
<sequence length="448" mass="51364">MHNQQQAIKEAITSYEAALKRVDEEIVPLQQTLMALLYGREGTKNPVSAYEPKIHLLRAHLSSLADERSDIQGLMNVHRSLVSSIHLIPPEVWAQIFSLCLPETRYIPWDSKFPPFTLGRVCWRWRAIVLSTPELWSSISLYIPNVSEGKAHPGWMSLFHAFLDRSGTLPASFEIIWQPAKYSQDGIFEEFLPTVIPRVISRVRHLSLSLPDRFVCMFWEEQMPLLESFRLGNEYTAIMEPPTLAGAPRLRSATFDSIYLQPFVWQLPWSNLTEFTSKSCHLDIQRAVHVLKWCPNLETCRMRVIPNLHNALFGVSLSPMDPDEKIVMKSLKSLAITIGTNENVFPLLDALNLPVLEHMEISCATSIDVNNGTRRIWPKPYILALVKRSSCQLRRLVFKNIQPLYDIELKDLVERVPSLVEFDASLDGRDALHPEIKEVLRRRRALAL</sequence>
<dbReference type="AlphaFoldDB" id="A0AAW0CBY9"/>
<gene>
    <name evidence="1" type="ORF">VNI00_011606</name>
</gene>
<evidence type="ECO:0000313" key="1">
    <source>
        <dbReference type="EMBL" id="KAK7036409.1"/>
    </source>
</evidence>
<protein>
    <recommendedName>
        <fullName evidence="3">F-box domain-containing protein</fullName>
    </recommendedName>
</protein>
<keyword evidence="2" id="KW-1185">Reference proteome</keyword>
<dbReference type="Proteomes" id="UP001383192">
    <property type="component" value="Unassembled WGS sequence"/>
</dbReference>
<proteinExistence type="predicted"/>
<reference evidence="1 2" key="1">
    <citation type="submission" date="2024-01" db="EMBL/GenBank/DDBJ databases">
        <title>A draft genome for a cacao thread blight-causing isolate of Paramarasmius palmivorus.</title>
        <authorList>
            <person name="Baruah I.K."/>
            <person name="Bukari Y."/>
            <person name="Amoako-Attah I."/>
            <person name="Meinhardt L.W."/>
            <person name="Bailey B.A."/>
            <person name="Cohen S.P."/>
        </authorList>
    </citation>
    <scope>NUCLEOTIDE SEQUENCE [LARGE SCALE GENOMIC DNA]</scope>
    <source>
        <strain evidence="1 2">GH-12</strain>
    </source>
</reference>
<evidence type="ECO:0008006" key="3">
    <source>
        <dbReference type="Google" id="ProtNLM"/>
    </source>
</evidence>
<accession>A0AAW0CBY9</accession>
<name>A0AAW0CBY9_9AGAR</name>
<evidence type="ECO:0000313" key="2">
    <source>
        <dbReference type="Proteomes" id="UP001383192"/>
    </source>
</evidence>
<organism evidence="1 2">
    <name type="scientific">Paramarasmius palmivorus</name>
    <dbReference type="NCBI Taxonomy" id="297713"/>
    <lineage>
        <taxon>Eukaryota</taxon>
        <taxon>Fungi</taxon>
        <taxon>Dikarya</taxon>
        <taxon>Basidiomycota</taxon>
        <taxon>Agaricomycotina</taxon>
        <taxon>Agaricomycetes</taxon>
        <taxon>Agaricomycetidae</taxon>
        <taxon>Agaricales</taxon>
        <taxon>Marasmiineae</taxon>
        <taxon>Marasmiaceae</taxon>
        <taxon>Paramarasmius</taxon>
    </lineage>
</organism>
<comment type="caution">
    <text evidence="1">The sequence shown here is derived from an EMBL/GenBank/DDBJ whole genome shotgun (WGS) entry which is preliminary data.</text>
</comment>